<evidence type="ECO:0000256" key="14">
    <source>
        <dbReference type="ARBA" id="ARBA00023242"/>
    </source>
</evidence>
<dbReference type="GO" id="GO:0043139">
    <property type="term" value="F:5'-3' DNA helicase activity"/>
    <property type="evidence" value="ECO:0007669"/>
    <property type="project" value="UniProtKB-EC"/>
</dbReference>
<dbReference type="GO" id="GO:0051536">
    <property type="term" value="F:iron-sulfur cluster binding"/>
    <property type="evidence" value="ECO:0007669"/>
    <property type="project" value="UniProtKB-KW"/>
</dbReference>
<dbReference type="GO" id="GO:0006139">
    <property type="term" value="P:nucleobase-containing compound metabolic process"/>
    <property type="evidence" value="ECO:0007669"/>
    <property type="project" value="InterPro"/>
</dbReference>
<dbReference type="FunFam" id="3.40.50.300:FF:001372">
    <property type="entry name" value="ATP-dependent DNA helicase chl1"/>
    <property type="match status" value="1"/>
</dbReference>
<feature type="coiled-coil region" evidence="22">
    <location>
        <begin position="87"/>
        <end position="114"/>
    </location>
</feature>
<feature type="region of interest" description="Disordered" evidence="23">
    <location>
        <begin position="231"/>
        <end position="264"/>
    </location>
</feature>
<keyword evidence="14" id="KW-0539">Nucleus</keyword>
<feature type="region of interest" description="Disordered" evidence="23">
    <location>
        <begin position="458"/>
        <end position="480"/>
    </location>
</feature>
<dbReference type="Pfam" id="PF13307">
    <property type="entry name" value="Helicase_C_2"/>
    <property type="match status" value="1"/>
</dbReference>
<dbReference type="GO" id="GO:0005524">
    <property type="term" value="F:ATP binding"/>
    <property type="evidence" value="ECO:0007669"/>
    <property type="project" value="UniProtKB-KW"/>
</dbReference>
<dbReference type="GO" id="GO:0034085">
    <property type="term" value="P:establishment of sister chromatid cohesion"/>
    <property type="evidence" value="ECO:0007669"/>
    <property type="project" value="TreeGrafter"/>
</dbReference>
<feature type="domain" description="Helicase ATP-binding" evidence="24">
    <location>
        <begin position="8"/>
        <end position="439"/>
    </location>
</feature>
<keyword evidence="15" id="KW-0131">Cell cycle</keyword>
<dbReference type="InterPro" id="IPR006555">
    <property type="entry name" value="ATP-dep_Helicase_C"/>
</dbReference>
<dbReference type="InterPro" id="IPR045028">
    <property type="entry name" value="DinG/Rad3-like"/>
</dbReference>
<evidence type="ECO:0000256" key="12">
    <source>
        <dbReference type="ARBA" id="ARBA00023014"/>
    </source>
</evidence>
<dbReference type="Proteomes" id="UP000703269">
    <property type="component" value="Unassembled WGS sequence"/>
</dbReference>
<evidence type="ECO:0000256" key="3">
    <source>
        <dbReference type="ARBA" id="ARBA00008435"/>
    </source>
</evidence>
<evidence type="ECO:0000313" key="26">
    <source>
        <dbReference type="Proteomes" id="UP000703269"/>
    </source>
</evidence>
<evidence type="ECO:0000256" key="20">
    <source>
        <dbReference type="ARBA" id="ARBA00045702"/>
    </source>
</evidence>
<dbReference type="CDD" id="cd18788">
    <property type="entry name" value="SF2_C_XPD"/>
    <property type="match status" value="1"/>
</dbReference>
<evidence type="ECO:0000256" key="11">
    <source>
        <dbReference type="ARBA" id="ARBA00023004"/>
    </source>
</evidence>
<comment type="catalytic activity">
    <reaction evidence="21">
        <text>ATP + H2O = ADP + phosphate + H(+)</text>
        <dbReference type="Rhea" id="RHEA:13065"/>
        <dbReference type="ChEBI" id="CHEBI:15377"/>
        <dbReference type="ChEBI" id="CHEBI:15378"/>
        <dbReference type="ChEBI" id="CHEBI:30616"/>
        <dbReference type="ChEBI" id="CHEBI:43474"/>
        <dbReference type="ChEBI" id="CHEBI:456216"/>
        <dbReference type="EC" id="5.6.2.3"/>
    </reaction>
</comment>
<evidence type="ECO:0000256" key="16">
    <source>
        <dbReference type="ARBA" id="ARBA00029709"/>
    </source>
</evidence>
<keyword evidence="11" id="KW-0408">Iron</keyword>
<dbReference type="InterPro" id="IPR027417">
    <property type="entry name" value="P-loop_NTPase"/>
</dbReference>
<evidence type="ECO:0000256" key="21">
    <source>
        <dbReference type="ARBA" id="ARBA00048954"/>
    </source>
</evidence>
<evidence type="ECO:0000256" key="2">
    <source>
        <dbReference type="ARBA" id="ARBA00004123"/>
    </source>
</evidence>
<evidence type="ECO:0000256" key="1">
    <source>
        <dbReference type="ARBA" id="ARBA00001966"/>
    </source>
</evidence>
<dbReference type="EMBL" id="BPQB01000042">
    <property type="protein sequence ID" value="GJE94647.1"/>
    <property type="molecule type" value="Genomic_DNA"/>
</dbReference>
<organism evidence="25 26">
    <name type="scientific">Phanerochaete sordida</name>
    <dbReference type="NCBI Taxonomy" id="48140"/>
    <lineage>
        <taxon>Eukaryota</taxon>
        <taxon>Fungi</taxon>
        <taxon>Dikarya</taxon>
        <taxon>Basidiomycota</taxon>
        <taxon>Agaricomycotina</taxon>
        <taxon>Agaricomycetes</taxon>
        <taxon>Polyporales</taxon>
        <taxon>Phanerochaetaceae</taxon>
        <taxon>Phanerochaete</taxon>
    </lineage>
</organism>
<dbReference type="NCBIfam" id="TIGR00604">
    <property type="entry name" value="rad3"/>
    <property type="match status" value="1"/>
</dbReference>
<evidence type="ECO:0000256" key="19">
    <source>
        <dbReference type="ARBA" id="ARBA00045008"/>
    </source>
</evidence>
<evidence type="ECO:0000256" key="8">
    <source>
        <dbReference type="ARBA" id="ARBA00022801"/>
    </source>
</evidence>
<dbReference type="Gene3D" id="3.40.50.300">
    <property type="entry name" value="P-loop containing nucleotide triphosphate hydrolases"/>
    <property type="match status" value="3"/>
</dbReference>
<comment type="function">
    <text evidence="20">ATP-dependent DNA helicase important for chromosome transmission and normal cell cycle progression in G(2)/M. May have a role in changing DNA topology to allow the loading of proteins involved in maintaining sister chromatid cohesion in the vicinity of the centromeres. Has a specific role in chromosome segregation during meiosis II.</text>
</comment>
<evidence type="ECO:0000256" key="17">
    <source>
        <dbReference type="ARBA" id="ARBA00044969"/>
    </source>
</evidence>
<evidence type="ECO:0000259" key="24">
    <source>
        <dbReference type="PROSITE" id="PS51193"/>
    </source>
</evidence>
<dbReference type="GO" id="GO:0046872">
    <property type="term" value="F:metal ion binding"/>
    <property type="evidence" value="ECO:0007669"/>
    <property type="project" value="UniProtKB-KW"/>
</dbReference>
<proteinExistence type="inferred from homology"/>
<dbReference type="InterPro" id="IPR010614">
    <property type="entry name" value="RAD3-like_helicase_DEAD"/>
</dbReference>
<feature type="compositionally biased region" description="Basic and acidic residues" evidence="23">
    <location>
        <begin position="470"/>
        <end position="479"/>
    </location>
</feature>
<dbReference type="GO" id="GO:0005634">
    <property type="term" value="C:nucleus"/>
    <property type="evidence" value="ECO:0007669"/>
    <property type="project" value="UniProtKB-SubCell"/>
</dbReference>
<dbReference type="InterPro" id="IPR013020">
    <property type="entry name" value="Rad3/Chl1-like"/>
</dbReference>
<dbReference type="PANTHER" id="PTHR11472:SF41">
    <property type="entry name" value="ATP-DEPENDENT DNA HELICASE DDX11-RELATED"/>
    <property type="match status" value="1"/>
</dbReference>
<comment type="similarity">
    <text evidence="3">Belongs to the DEAD box helicase family. DEAH subfamily. DDX11/CHL1 sub-subfamily.</text>
</comment>
<dbReference type="GO" id="GO:0016818">
    <property type="term" value="F:hydrolase activity, acting on acid anhydrides, in phosphorus-containing anhydrides"/>
    <property type="evidence" value="ECO:0007669"/>
    <property type="project" value="InterPro"/>
</dbReference>
<dbReference type="AlphaFoldDB" id="A0A9P3LHZ3"/>
<reference evidence="25 26" key="1">
    <citation type="submission" date="2021-08" db="EMBL/GenBank/DDBJ databases">
        <title>Draft Genome Sequence of Phanerochaete sordida strain YK-624.</title>
        <authorList>
            <person name="Mori T."/>
            <person name="Dohra H."/>
            <person name="Suzuki T."/>
            <person name="Kawagishi H."/>
            <person name="Hirai H."/>
        </authorList>
    </citation>
    <scope>NUCLEOTIDE SEQUENCE [LARGE SCALE GENOMIC DNA]</scope>
    <source>
        <strain evidence="25 26">YK-624</strain>
    </source>
</reference>
<dbReference type="SMART" id="SM00488">
    <property type="entry name" value="DEXDc2"/>
    <property type="match status" value="1"/>
</dbReference>
<comment type="subcellular location">
    <subcellularLocation>
        <location evidence="2">Nucleus</location>
    </subcellularLocation>
</comment>
<keyword evidence="6" id="KW-0479">Metal-binding</keyword>
<dbReference type="InterPro" id="IPR014013">
    <property type="entry name" value="Helic_SF1/SF2_ATP-bd_DinG/Rad3"/>
</dbReference>
<protein>
    <recommendedName>
        <fullName evidence="5">ATP-dependent DNA helicase CHL1</fullName>
        <ecNumber evidence="17">5.6.2.3</ecNumber>
    </recommendedName>
    <alternativeName>
        <fullName evidence="4">ATP-dependent DNA helicase chl1</fullName>
    </alternativeName>
    <alternativeName>
        <fullName evidence="16">Chromosome loss protein 1</fullName>
    </alternativeName>
    <alternativeName>
        <fullName evidence="18 19">DNA 5'-3' helicase CHL1</fullName>
    </alternativeName>
</protein>
<evidence type="ECO:0000256" key="13">
    <source>
        <dbReference type="ARBA" id="ARBA00023235"/>
    </source>
</evidence>
<keyword evidence="22" id="KW-0175">Coiled coil</keyword>
<keyword evidence="12" id="KW-0411">Iron-sulfur</keyword>
<dbReference type="PROSITE" id="PS51193">
    <property type="entry name" value="HELICASE_ATP_BIND_2"/>
    <property type="match status" value="1"/>
</dbReference>
<dbReference type="PANTHER" id="PTHR11472">
    <property type="entry name" value="DNA REPAIR DEAD HELICASE RAD3/XP-D SUBFAMILY MEMBER"/>
    <property type="match status" value="1"/>
</dbReference>
<dbReference type="InterPro" id="IPR006554">
    <property type="entry name" value="Helicase-like_DEXD_c2"/>
</dbReference>
<sequence>MTLNLPTPSSFPAFPFTPYDIQLGLMRHLYENIENRRVTVVESPTGTGKTLSLLCASLTWLRDEQDRARKGKISADEEQEVMDWVLAQTLERKRRQLEAEEMEYAERLAEARKREAVMRRAAKGRVRKRMKAEAEKENVGRIDFEDSAFLPDSIDGAAQQDEDDNISPAVRALMQKLEKSKAATSSSTTEAEPTCTKIYYTSRTHSQLAQVLHELRKLNISLSPSSVVSFHRDTDGTAAPSSSCTDPSRKRGLEGDEDEDEPPAVDVRTVSLASRKQLCVNEKLKGKKTDLDEACRQLLSEKGEKRCPYLPPADEETRMLDLRDQILATPKDIESLVQTAQESRTCPYFGSRRAIAQAQLVLLPYNLLLQKTAREAMGIDLTGQVIVVDEAHNLVSTLLALSTVALPLRTLATALAQLSIYLDKFRTRLSTAHALHLRRLVALLEALVRFAEEWRAGGTSAASAPGPEKAASRKPREPGAEVLTSGELMGRLGRRVAGVNLLEIETYLRASKVARKIAGYCAQAMEKAAGQDPKKLAKLARLGAATPPLHVVENFIVALTAASDDGRVTLSIVNGEVEIKYQHLNPATYFQEVVETARAVVLAGGTMSPISDVTNQLFPFVPAERLTTFSCGHIVPPASLQTLVVKKGPKGSAMQFKFDSRNDQNLMAELGQVLFNFASLVPAGMVVFVPSYGFLNTVMGVWEKSGLLERLRSKKKVFTEPQESSDVETVLREYAAEVHSARTSADGPKKRGALLFAVVGAKLSEGLNFADDLARAVVIVGLPFANLASPELRERMAYVNRAQQRRGGAPAQGAKDAGTELYENMCMKAVNQSIGRAIRHRGDWASLVLLDARYAAPRIQNKLPKWIGRNVAVAETFGEAVREMGRFYRERRAAA</sequence>
<evidence type="ECO:0000256" key="7">
    <source>
        <dbReference type="ARBA" id="ARBA00022741"/>
    </source>
</evidence>
<keyword evidence="7" id="KW-0547">Nucleotide-binding</keyword>
<evidence type="ECO:0000256" key="22">
    <source>
        <dbReference type="SAM" id="Coils"/>
    </source>
</evidence>
<evidence type="ECO:0000256" key="23">
    <source>
        <dbReference type="SAM" id="MobiDB-lite"/>
    </source>
</evidence>
<dbReference type="EC" id="5.6.2.3" evidence="17"/>
<dbReference type="GO" id="GO:0003677">
    <property type="term" value="F:DNA binding"/>
    <property type="evidence" value="ECO:0007669"/>
    <property type="project" value="InterPro"/>
</dbReference>
<gene>
    <name evidence="25" type="ORF">PsYK624_108180</name>
</gene>
<dbReference type="SUPFAM" id="SSF52540">
    <property type="entry name" value="P-loop containing nucleoside triphosphate hydrolases"/>
    <property type="match status" value="1"/>
</dbReference>
<evidence type="ECO:0000256" key="10">
    <source>
        <dbReference type="ARBA" id="ARBA00022840"/>
    </source>
</evidence>
<dbReference type="SMART" id="SM00491">
    <property type="entry name" value="HELICc2"/>
    <property type="match status" value="1"/>
</dbReference>
<evidence type="ECO:0000256" key="9">
    <source>
        <dbReference type="ARBA" id="ARBA00022806"/>
    </source>
</evidence>
<keyword evidence="10" id="KW-0067">ATP-binding</keyword>
<evidence type="ECO:0000256" key="5">
    <source>
        <dbReference type="ARBA" id="ARBA00017386"/>
    </source>
</evidence>
<evidence type="ECO:0000256" key="18">
    <source>
        <dbReference type="ARBA" id="ARBA00044998"/>
    </source>
</evidence>
<evidence type="ECO:0000256" key="4">
    <source>
        <dbReference type="ARBA" id="ARBA00016387"/>
    </source>
</evidence>
<feature type="compositionally biased region" description="Low complexity" evidence="23">
    <location>
        <begin position="458"/>
        <end position="467"/>
    </location>
</feature>
<evidence type="ECO:0000256" key="6">
    <source>
        <dbReference type="ARBA" id="ARBA00022723"/>
    </source>
</evidence>
<dbReference type="Pfam" id="PF06733">
    <property type="entry name" value="DEAD_2"/>
    <property type="match status" value="1"/>
</dbReference>
<keyword evidence="8" id="KW-0378">Hydrolase</keyword>
<accession>A0A9P3LHZ3</accession>
<keyword evidence="13" id="KW-0413">Isomerase</keyword>
<comment type="caution">
    <text evidence="25">The sequence shown here is derived from an EMBL/GenBank/DDBJ whole genome shotgun (WGS) entry which is preliminary data.</text>
</comment>
<comment type="cofactor">
    <cofactor evidence="1">
        <name>[4Fe-4S] cluster</name>
        <dbReference type="ChEBI" id="CHEBI:49883"/>
    </cofactor>
</comment>
<evidence type="ECO:0000256" key="15">
    <source>
        <dbReference type="ARBA" id="ARBA00023306"/>
    </source>
</evidence>
<keyword evidence="9 25" id="KW-0347">Helicase</keyword>
<evidence type="ECO:0000313" key="25">
    <source>
        <dbReference type="EMBL" id="GJE94647.1"/>
    </source>
</evidence>
<keyword evidence="26" id="KW-1185">Reference proteome</keyword>
<dbReference type="OrthoDB" id="267079at2759"/>
<name>A0A9P3LHZ3_9APHY</name>